<sequence length="324" mass="37307">MYLKQKKESSVLKIDNIKELNGYTFQSFTFEVKENIVLINNLKDEIKIEITYTENKIIKLIDKIYKQTGLKINLNKLDDREILSFIQDKGFEKTLWSPIGRAMHDYNMIEEGDRIAVGISGGKDSLTVLNALIRIKKISGINFELFPIHIHPVEEGGKYGDIKDYCSKLGVELQVIETSIGESILTNEDLKNPCFMCARVRRGLLYKEMKKQNINKLVLGHHKDDIIETFLLNVLYQGNMGVMKPAYHSEEYGLKVIRPLAYVEEKETIRYAKKLGLPILHNDCPYETSDNSKRLKVKKMIEELAKDSPNVRSVMLNSIKDLFV</sequence>
<evidence type="ECO:0000259" key="1">
    <source>
        <dbReference type="Pfam" id="PF01171"/>
    </source>
</evidence>
<protein>
    <recommendedName>
        <fullName evidence="1">tRNA(Ile)-lysidine/2-thiocytidine synthase N-terminal domain-containing protein</fullName>
    </recommendedName>
</protein>
<dbReference type="AlphaFoldDB" id="U7VD76"/>
<dbReference type="eggNOG" id="COG0037">
    <property type="taxonomic scope" value="Bacteria"/>
</dbReference>
<dbReference type="PANTHER" id="PTHR43686:SF1">
    <property type="entry name" value="AMINOTRAN_5 DOMAIN-CONTAINING PROTEIN"/>
    <property type="match status" value="1"/>
</dbReference>
<proteinExistence type="predicted"/>
<dbReference type="SUPFAM" id="SSF52402">
    <property type="entry name" value="Adenine nucleotide alpha hydrolases-like"/>
    <property type="match status" value="1"/>
</dbReference>
<name>U7VD76_9FUSO</name>
<dbReference type="InterPro" id="IPR014729">
    <property type="entry name" value="Rossmann-like_a/b/a_fold"/>
</dbReference>
<reference evidence="2 3" key="1">
    <citation type="submission" date="2013-08" db="EMBL/GenBank/DDBJ databases">
        <authorList>
            <person name="Weinstock G."/>
            <person name="Sodergren E."/>
            <person name="Wylie T."/>
            <person name="Fulton L."/>
            <person name="Fulton R."/>
            <person name="Fronick C."/>
            <person name="O'Laughlin M."/>
            <person name="Godfrey J."/>
            <person name="Miner T."/>
            <person name="Herter B."/>
            <person name="Appelbaum E."/>
            <person name="Cordes M."/>
            <person name="Lek S."/>
            <person name="Wollam A."/>
            <person name="Pepin K.H."/>
            <person name="Palsikar V.B."/>
            <person name="Mitreva M."/>
            <person name="Wilson R.K."/>
        </authorList>
    </citation>
    <scope>NUCLEOTIDE SEQUENCE [LARGE SCALE GENOMIC DNA]</scope>
    <source>
        <strain evidence="2 3">ATCC BAA-474</strain>
    </source>
</reference>
<dbReference type="STRING" id="1319815.HMPREF0202_00528"/>
<dbReference type="Gene3D" id="3.40.50.620">
    <property type="entry name" value="HUPs"/>
    <property type="match status" value="1"/>
</dbReference>
<feature type="domain" description="tRNA(Ile)-lysidine/2-thiocytidine synthase N-terminal" evidence="1">
    <location>
        <begin position="115"/>
        <end position="279"/>
    </location>
</feature>
<organism evidence="2 3">
    <name type="scientific">Cetobacterium somerae ATCC BAA-474</name>
    <dbReference type="NCBI Taxonomy" id="1319815"/>
    <lineage>
        <taxon>Bacteria</taxon>
        <taxon>Fusobacteriati</taxon>
        <taxon>Fusobacteriota</taxon>
        <taxon>Fusobacteriia</taxon>
        <taxon>Fusobacteriales</taxon>
        <taxon>Fusobacteriaceae</taxon>
        <taxon>Cetobacterium</taxon>
    </lineage>
</organism>
<dbReference type="Proteomes" id="UP000017081">
    <property type="component" value="Unassembled WGS sequence"/>
</dbReference>
<keyword evidence="3" id="KW-1185">Reference proteome</keyword>
<dbReference type="PATRIC" id="fig|1319815.3.peg.504"/>
<dbReference type="HOGENOM" id="CLU_026481_5_2_0"/>
<accession>U7VD76</accession>
<evidence type="ECO:0000313" key="2">
    <source>
        <dbReference type="EMBL" id="ERT69500.1"/>
    </source>
</evidence>
<dbReference type="EMBL" id="AXZF01000019">
    <property type="protein sequence ID" value="ERT69500.1"/>
    <property type="molecule type" value="Genomic_DNA"/>
</dbReference>
<comment type="caution">
    <text evidence="2">The sequence shown here is derived from an EMBL/GenBank/DDBJ whole genome shotgun (WGS) entry which is preliminary data.</text>
</comment>
<dbReference type="Pfam" id="PF01171">
    <property type="entry name" value="ATP_bind_3"/>
    <property type="match status" value="1"/>
</dbReference>
<dbReference type="CDD" id="cd24138">
    <property type="entry name" value="TtcA-like"/>
    <property type="match status" value="1"/>
</dbReference>
<gene>
    <name evidence="2" type="ORF">HMPREF0202_00528</name>
</gene>
<evidence type="ECO:0000313" key="3">
    <source>
        <dbReference type="Proteomes" id="UP000017081"/>
    </source>
</evidence>
<dbReference type="PANTHER" id="PTHR43686">
    <property type="entry name" value="SULFURTRANSFERASE-RELATED"/>
    <property type="match status" value="1"/>
</dbReference>
<dbReference type="InterPro" id="IPR011063">
    <property type="entry name" value="TilS/TtcA_N"/>
</dbReference>